<evidence type="ECO:0000313" key="3">
    <source>
        <dbReference type="Proteomes" id="UP000054977"/>
    </source>
</evidence>
<feature type="chain" id="PRO_5011120769" evidence="1">
    <location>
        <begin position="23"/>
        <end position="205"/>
    </location>
</feature>
<keyword evidence="3" id="KW-1185">Reference proteome</keyword>
<protein>
    <submittedName>
        <fullName evidence="2">Uncharacterized protein</fullName>
    </submittedName>
</protein>
<dbReference type="EMBL" id="FCNW02000044">
    <property type="protein sequence ID" value="SAL59959.1"/>
    <property type="molecule type" value="Genomic_DNA"/>
</dbReference>
<sequence length="205" mass="21563">MNKRLNALVLLSALWGASSVSAADVEDSARHDRDHPVAKLFDANGKFVGELEYFDVFGDPGAGVILNIHGTPVYAGITRIRLDQGEKSATEMEWAGNAAHFTGPNCSGAPYLSTVPPAVPLRPAAIVRNGAIATLYVASRGRQQWITAISAGGLWGTDCWDTQSKIASERRPDLTRAGIGRAALVLTCRSGSGVPRALPGPASVT</sequence>
<proteinExistence type="predicted"/>
<evidence type="ECO:0000256" key="1">
    <source>
        <dbReference type="SAM" id="SignalP"/>
    </source>
</evidence>
<dbReference type="Proteomes" id="UP000054977">
    <property type="component" value="Unassembled WGS sequence"/>
</dbReference>
<organism evidence="2 3">
    <name type="scientific">Caballeronia humi</name>
    <dbReference type="NCBI Taxonomy" id="326474"/>
    <lineage>
        <taxon>Bacteria</taxon>
        <taxon>Pseudomonadati</taxon>
        <taxon>Pseudomonadota</taxon>
        <taxon>Betaproteobacteria</taxon>
        <taxon>Burkholderiales</taxon>
        <taxon>Burkholderiaceae</taxon>
        <taxon>Caballeronia</taxon>
    </lineage>
</organism>
<gene>
    <name evidence="2" type="ORF">AWB65_05391</name>
</gene>
<dbReference type="STRING" id="326474.AWB65_05391"/>
<name>A0A158IUX7_9BURK</name>
<comment type="caution">
    <text evidence="2">The sequence shown here is derived from an EMBL/GenBank/DDBJ whole genome shotgun (WGS) entry which is preliminary data.</text>
</comment>
<evidence type="ECO:0000313" key="2">
    <source>
        <dbReference type="EMBL" id="SAL59959.1"/>
    </source>
</evidence>
<feature type="signal peptide" evidence="1">
    <location>
        <begin position="1"/>
        <end position="22"/>
    </location>
</feature>
<keyword evidence="1" id="KW-0732">Signal</keyword>
<dbReference type="AlphaFoldDB" id="A0A158IUX7"/>
<accession>A0A158IUX7</accession>
<reference evidence="2" key="1">
    <citation type="submission" date="2016-01" db="EMBL/GenBank/DDBJ databases">
        <authorList>
            <person name="Peeters C."/>
        </authorList>
    </citation>
    <scope>NUCLEOTIDE SEQUENCE [LARGE SCALE GENOMIC DNA]</scope>
    <source>
        <strain evidence="2">LMG 22934</strain>
    </source>
</reference>